<evidence type="ECO:0008006" key="6">
    <source>
        <dbReference type="Google" id="ProtNLM"/>
    </source>
</evidence>
<keyword evidence="5" id="KW-1185">Reference proteome</keyword>
<dbReference type="NCBIfam" id="TIGR01098">
    <property type="entry name" value="3A0109s03R"/>
    <property type="match status" value="1"/>
</dbReference>
<dbReference type="InterPro" id="IPR005770">
    <property type="entry name" value="PhnD"/>
</dbReference>
<comment type="similarity">
    <text evidence="1">Belongs to the phosphate/phosphite/phosphonate binding protein family.</text>
</comment>
<dbReference type="PROSITE" id="PS51257">
    <property type="entry name" value="PROKAR_LIPOPROTEIN"/>
    <property type="match status" value="1"/>
</dbReference>
<protein>
    <recommendedName>
        <fullName evidence="6">Phosphate/phosphite/phosphonate ABC transporter substrate-binding protein</fullName>
    </recommendedName>
</protein>
<proteinExistence type="inferred from homology"/>
<dbReference type="Proteomes" id="UP001498238">
    <property type="component" value="Unassembled WGS sequence"/>
</dbReference>
<comment type="caution">
    <text evidence="4">The sequence shown here is derived from an EMBL/GenBank/DDBJ whole genome shotgun (WGS) entry which is preliminary data.</text>
</comment>
<dbReference type="SUPFAM" id="SSF53850">
    <property type="entry name" value="Periplasmic binding protein-like II"/>
    <property type="match status" value="1"/>
</dbReference>
<sequence>MKRVHIALASAAVILAPVVLSGCSTSAQAESATCPNGQITFGIEPFEDPKKLEPAYKAVAESLSTSLDCPVEVQVLEDYSAEVLAMQNGKLDIGQFGPLGYVFASERAGAEPLASFGTAEGELSSYTGGIWVPKDSDIQSLEDLRGKDLALGSVGSTSGDALPRYALAQAGIKESELNLNYAGGHP</sequence>
<dbReference type="Gene3D" id="3.40.190.10">
    <property type="entry name" value="Periplasmic binding protein-like II"/>
    <property type="match status" value="1"/>
</dbReference>
<dbReference type="PANTHER" id="PTHR35841">
    <property type="entry name" value="PHOSPHONATES-BINDING PERIPLASMIC PROTEIN"/>
    <property type="match status" value="1"/>
</dbReference>
<dbReference type="Pfam" id="PF12974">
    <property type="entry name" value="Phosphonate-bd"/>
    <property type="match status" value="1"/>
</dbReference>
<feature type="chain" id="PRO_5045077187" description="Phosphate/phosphite/phosphonate ABC transporter substrate-binding protein" evidence="3">
    <location>
        <begin position="30"/>
        <end position="186"/>
    </location>
</feature>
<gene>
    <name evidence="4" type="ORF">NCCP602_11360</name>
</gene>
<evidence type="ECO:0000313" key="4">
    <source>
        <dbReference type="EMBL" id="GAA0035175.1"/>
    </source>
</evidence>
<dbReference type="EMBL" id="BAAAAF010000003">
    <property type="protein sequence ID" value="GAA0035175.1"/>
    <property type="molecule type" value="Genomic_DNA"/>
</dbReference>
<name>A0ABN0SLM2_9MICO</name>
<evidence type="ECO:0000313" key="5">
    <source>
        <dbReference type="Proteomes" id="UP001498238"/>
    </source>
</evidence>
<dbReference type="PANTHER" id="PTHR35841:SF1">
    <property type="entry name" value="PHOSPHONATES-BINDING PERIPLASMIC PROTEIN"/>
    <property type="match status" value="1"/>
</dbReference>
<keyword evidence="2 3" id="KW-0732">Signal</keyword>
<feature type="signal peptide" evidence="3">
    <location>
        <begin position="1"/>
        <end position="29"/>
    </location>
</feature>
<accession>A0ABN0SLM2</accession>
<evidence type="ECO:0000256" key="3">
    <source>
        <dbReference type="SAM" id="SignalP"/>
    </source>
</evidence>
<organism evidence="4 5">
    <name type="scientific">Brevibacterium metallidurans</name>
    <dbReference type="NCBI Taxonomy" id="1482676"/>
    <lineage>
        <taxon>Bacteria</taxon>
        <taxon>Bacillati</taxon>
        <taxon>Actinomycetota</taxon>
        <taxon>Actinomycetes</taxon>
        <taxon>Micrococcales</taxon>
        <taxon>Brevibacteriaceae</taxon>
        <taxon>Brevibacterium</taxon>
    </lineage>
</organism>
<evidence type="ECO:0000256" key="1">
    <source>
        <dbReference type="ARBA" id="ARBA00007162"/>
    </source>
</evidence>
<evidence type="ECO:0000256" key="2">
    <source>
        <dbReference type="ARBA" id="ARBA00022729"/>
    </source>
</evidence>
<reference evidence="4 5" key="1">
    <citation type="submission" date="2024-01" db="EMBL/GenBank/DDBJ databases">
        <title>Characterization of antibiotic resistant novel bacterial strains and their environmental applications.</title>
        <authorList>
            <person name="Manzoor S."/>
            <person name="Abbas S."/>
            <person name="Arshad M."/>
            <person name="Ahmed I."/>
        </authorList>
    </citation>
    <scope>NUCLEOTIDE SEQUENCE [LARGE SCALE GENOMIC DNA]</scope>
    <source>
        <strain evidence="4 5">NCCP-602</strain>
    </source>
</reference>